<dbReference type="PANTHER" id="PTHR43272:SF83">
    <property type="entry name" value="ACYL-COA SYNTHETASE LONG-CHAIN, ISOFORM J"/>
    <property type="match status" value="1"/>
</dbReference>
<evidence type="ECO:0000313" key="6">
    <source>
        <dbReference type="EMBL" id="CAF2134711.1"/>
    </source>
</evidence>
<dbReference type="EMBL" id="CAJNRF010011739">
    <property type="protein sequence ID" value="CAF2134711.1"/>
    <property type="molecule type" value="Genomic_DNA"/>
</dbReference>
<keyword evidence="3" id="KW-0547">Nucleotide-binding</keyword>
<sequence>NYTEKHFGNRDWQKMVDDQEFNEQILKEIQDACKKGGIQSFEMPQRVKVVTESWTPETGVVTDAFKLKRKAIEEKYKDDIESLYKGEQPKKTSSKKKTSRAATSEAEEKKEPSTATSKGDPANISEDVVADDENKKKYA</sequence>
<feature type="region of interest" description="Disordered" evidence="5">
    <location>
        <begin position="78"/>
        <end position="139"/>
    </location>
</feature>
<feature type="non-terminal residue" evidence="6">
    <location>
        <position position="1"/>
    </location>
</feature>
<keyword evidence="2" id="KW-0436">Ligase</keyword>
<proteinExistence type="inferred from homology"/>
<dbReference type="GO" id="GO:0005886">
    <property type="term" value="C:plasma membrane"/>
    <property type="evidence" value="ECO:0007669"/>
    <property type="project" value="TreeGrafter"/>
</dbReference>
<dbReference type="PANTHER" id="PTHR43272">
    <property type="entry name" value="LONG-CHAIN-FATTY-ACID--COA LIGASE"/>
    <property type="match status" value="1"/>
</dbReference>
<organism evidence="6 7">
    <name type="scientific">Rotaria magnacalcarata</name>
    <dbReference type="NCBI Taxonomy" id="392030"/>
    <lineage>
        <taxon>Eukaryota</taxon>
        <taxon>Metazoa</taxon>
        <taxon>Spiralia</taxon>
        <taxon>Gnathifera</taxon>
        <taxon>Rotifera</taxon>
        <taxon>Eurotatoria</taxon>
        <taxon>Bdelloidea</taxon>
        <taxon>Philodinida</taxon>
        <taxon>Philodinidae</taxon>
        <taxon>Rotaria</taxon>
    </lineage>
</organism>
<feature type="compositionally biased region" description="Basic and acidic residues" evidence="5">
    <location>
        <begin position="78"/>
        <end position="90"/>
    </location>
</feature>
<dbReference type="AlphaFoldDB" id="A0A816WJW5"/>
<dbReference type="GO" id="GO:0005524">
    <property type="term" value="F:ATP binding"/>
    <property type="evidence" value="ECO:0007669"/>
    <property type="project" value="UniProtKB-KW"/>
</dbReference>
<name>A0A816WJW5_9BILA</name>
<dbReference type="GO" id="GO:0005811">
    <property type="term" value="C:lipid droplet"/>
    <property type="evidence" value="ECO:0007669"/>
    <property type="project" value="TreeGrafter"/>
</dbReference>
<dbReference type="GO" id="GO:0005783">
    <property type="term" value="C:endoplasmic reticulum"/>
    <property type="evidence" value="ECO:0007669"/>
    <property type="project" value="TreeGrafter"/>
</dbReference>
<gene>
    <name evidence="6" type="ORF">WKI299_LOCUS27015</name>
</gene>
<evidence type="ECO:0000256" key="2">
    <source>
        <dbReference type="ARBA" id="ARBA00022598"/>
    </source>
</evidence>
<dbReference type="GO" id="GO:0035336">
    <property type="term" value="P:long-chain fatty-acyl-CoA metabolic process"/>
    <property type="evidence" value="ECO:0007669"/>
    <property type="project" value="TreeGrafter"/>
</dbReference>
<evidence type="ECO:0000256" key="5">
    <source>
        <dbReference type="SAM" id="MobiDB-lite"/>
    </source>
</evidence>
<comment type="similarity">
    <text evidence="1">Belongs to the ATP-dependent AMP-binding enzyme family.</text>
</comment>
<reference evidence="6" key="1">
    <citation type="submission" date="2021-02" db="EMBL/GenBank/DDBJ databases">
        <authorList>
            <person name="Nowell W R."/>
        </authorList>
    </citation>
    <scope>NUCLEOTIDE SEQUENCE</scope>
</reference>
<dbReference type="SUPFAM" id="SSF56801">
    <property type="entry name" value="Acetyl-CoA synthetase-like"/>
    <property type="match status" value="1"/>
</dbReference>
<comment type="caution">
    <text evidence="6">The sequence shown here is derived from an EMBL/GenBank/DDBJ whole genome shotgun (WGS) entry which is preliminary data.</text>
</comment>
<evidence type="ECO:0000256" key="3">
    <source>
        <dbReference type="ARBA" id="ARBA00022741"/>
    </source>
</evidence>
<evidence type="ECO:0000313" key="7">
    <source>
        <dbReference type="Proteomes" id="UP000663856"/>
    </source>
</evidence>
<dbReference type="GO" id="GO:0030182">
    <property type="term" value="P:neuron differentiation"/>
    <property type="evidence" value="ECO:0007669"/>
    <property type="project" value="TreeGrafter"/>
</dbReference>
<dbReference type="GO" id="GO:0004467">
    <property type="term" value="F:long-chain fatty acid-CoA ligase activity"/>
    <property type="evidence" value="ECO:0007669"/>
    <property type="project" value="TreeGrafter"/>
</dbReference>
<protein>
    <submittedName>
        <fullName evidence="6">Uncharacterized protein</fullName>
    </submittedName>
</protein>
<evidence type="ECO:0000256" key="1">
    <source>
        <dbReference type="ARBA" id="ARBA00006432"/>
    </source>
</evidence>
<accession>A0A816WJW5</accession>
<evidence type="ECO:0000256" key="4">
    <source>
        <dbReference type="ARBA" id="ARBA00022840"/>
    </source>
</evidence>
<keyword evidence="4" id="KW-0067">ATP-binding</keyword>
<dbReference type="Proteomes" id="UP000663856">
    <property type="component" value="Unassembled WGS sequence"/>
</dbReference>